<proteinExistence type="predicted"/>
<dbReference type="RefSeq" id="WP_091277491.1">
    <property type="nucleotide sequence ID" value="NZ_FAOZ01000008.1"/>
</dbReference>
<dbReference type="InterPro" id="IPR055140">
    <property type="entry name" value="Thiolase_C_2"/>
</dbReference>
<dbReference type="InterPro" id="IPR016039">
    <property type="entry name" value="Thiolase-like"/>
</dbReference>
<feature type="domain" description="Thiolase C-terminal" evidence="1">
    <location>
        <begin position="246"/>
        <end position="387"/>
    </location>
</feature>
<dbReference type="PANTHER" id="PTHR42870">
    <property type="entry name" value="ACETYL-COA C-ACETYLTRANSFERASE"/>
    <property type="match status" value="1"/>
</dbReference>
<organism evidence="2 3">
    <name type="scientific">Parafrankia irregularis</name>
    <dbReference type="NCBI Taxonomy" id="795642"/>
    <lineage>
        <taxon>Bacteria</taxon>
        <taxon>Bacillati</taxon>
        <taxon>Actinomycetota</taxon>
        <taxon>Actinomycetes</taxon>
        <taxon>Frankiales</taxon>
        <taxon>Frankiaceae</taxon>
        <taxon>Parafrankia</taxon>
    </lineage>
</organism>
<name>A0A0S4QP18_9ACTN</name>
<dbReference type="SUPFAM" id="SSF53901">
    <property type="entry name" value="Thiolase-like"/>
    <property type="match status" value="2"/>
</dbReference>
<dbReference type="InterPro" id="IPR002155">
    <property type="entry name" value="Thiolase"/>
</dbReference>
<protein>
    <submittedName>
        <fullName evidence="2">Acetyl-CoA acetyltransferase</fullName>
    </submittedName>
</protein>
<dbReference type="PIRSF" id="PIRSF000429">
    <property type="entry name" value="Ac-CoA_Ac_transf"/>
    <property type="match status" value="1"/>
</dbReference>
<gene>
    <name evidence="2" type="ORF">Ga0074812_108298</name>
</gene>
<dbReference type="Gene3D" id="3.40.47.10">
    <property type="match status" value="1"/>
</dbReference>
<dbReference type="AlphaFoldDB" id="A0A0S4QP18"/>
<dbReference type="CDD" id="cd00829">
    <property type="entry name" value="SCP-x_thiolase"/>
    <property type="match status" value="1"/>
</dbReference>
<keyword evidence="2" id="KW-0808">Transferase</keyword>
<evidence type="ECO:0000259" key="1">
    <source>
        <dbReference type="Pfam" id="PF22691"/>
    </source>
</evidence>
<dbReference type="EMBL" id="FAOZ01000008">
    <property type="protein sequence ID" value="CUU56770.1"/>
    <property type="molecule type" value="Genomic_DNA"/>
</dbReference>
<dbReference type="Pfam" id="PF22691">
    <property type="entry name" value="Thiolase_C_1"/>
    <property type="match status" value="1"/>
</dbReference>
<reference evidence="3" key="1">
    <citation type="submission" date="2015-11" db="EMBL/GenBank/DDBJ databases">
        <authorList>
            <person name="Varghese N."/>
        </authorList>
    </citation>
    <scope>NUCLEOTIDE SEQUENCE [LARGE SCALE GENOMIC DNA]</scope>
    <source>
        <strain evidence="3">DSM 45899</strain>
    </source>
</reference>
<evidence type="ECO:0000313" key="3">
    <source>
        <dbReference type="Proteomes" id="UP000198802"/>
    </source>
</evidence>
<dbReference type="PANTHER" id="PTHR42870:SF1">
    <property type="entry name" value="NON-SPECIFIC LIPID-TRANSFER PROTEIN-LIKE 2"/>
    <property type="match status" value="1"/>
</dbReference>
<evidence type="ECO:0000313" key="2">
    <source>
        <dbReference type="EMBL" id="CUU56770.1"/>
    </source>
</evidence>
<accession>A0A0S4QP18</accession>
<keyword evidence="3" id="KW-1185">Reference proteome</keyword>
<dbReference type="Proteomes" id="UP000198802">
    <property type="component" value="Unassembled WGS sequence"/>
</dbReference>
<dbReference type="GO" id="GO:0016747">
    <property type="term" value="F:acyltransferase activity, transferring groups other than amino-acyl groups"/>
    <property type="evidence" value="ECO:0007669"/>
    <property type="project" value="InterPro"/>
</dbReference>
<sequence>MTADRTAAIAGLGITELGKVYGRSARSLAAEAVRLAVADAGLRLGDVDGLLVSNGLAGKVGVELAGALGLGQLGLLADINAFGATAGVMVAQAAQAIAAGAATTVACVFADAPLAPRRGAGEAWGGAGRKPRALTGLAGWQLASGGVNPNILYALAARRHMERYGTTSEQLAAIAVAQRAWAAGNPLAAMREPLTVADHQASRPIAEPLHLLDCCLVSNGGVAVVVTSAERARALRHPPVHVHGYAQAHEPRRMHAGSPWGLVTPAARSGPAAMRMAGIGVGDVDICELYDCYTYTVLVTLEDYGFCEKGDGGAFVGDGRLSPDGKLACNTGGGQLSSYYMWGMTPLSEAVIQARGAGGARQAPRNDIVLVSGNGGILEHHSTLVLSPHPRTSSGGLG</sequence>